<dbReference type="GO" id="GO:0097190">
    <property type="term" value="P:apoptotic signaling pathway"/>
    <property type="evidence" value="ECO:0007669"/>
    <property type="project" value="TreeGrafter"/>
</dbReference>
<evidence type="ECO:0000313" key="12">
    <source>
        <dbReference type="Proteomes" id="UP000265100"/>
    </source>
</evidence>
<dbReference type="PANTHER" id="PTHR10502">
    <property type="entry name" value="ANNEXIN"/>
    <property type="match status" value="1"/>
</dbReference>
<dbReference type="Ensembl" id="ENSACLT00000058911.1">
    <property type="protein sequence ID" value="ENSACLP00000078562.1"/>
    <property type="gene ID" value="ENSACLG00000002593.2"/>
</dbReference>
<dbReference type="GO" id="GO:0001786">
    <property type="term" value="F:phosphatidylserine binding"/>
    <property type="evidence" value="ECO:0007669"/>
    <property type="project" value="TreeGrafter"/>
</dbReference>
<dbReference type="PROSITE" id="PS51897">
    <property type="entry name" value="ANNEXIN_2"/>
    <property type="match status" value="7"/>
</dbReference>
<keyword evidence="12" id="KW-1185">Reference proteome</keyword>
<name>A0AAX7VBV4_ASTCA</name>
<evidence type="ECO:0000313" key="11">
    <source>
        <dbReference type="Ensembl" id="ENSACLP00000078562.1"/>
    </source>
</evidence>
<comment type="domain">
    <text evidence="10">A pair of annexin repeats may form one binding site for calcium and phospholipid.</text>
</comment>
<dbReference type="SMART" id="SM00335">
    <property type="entry name" value="ANX"/>
    <property type="match status" value="7"/>
</dbReference>
<dbReference type="GO" id="GO:0005739">
    <property type="term" value="C:mitochondrion"/>
    <property type="evidence" value="ECO:0007669"/>
    <property type="project" value="GOC"/>
</dbReference>
<dbReference type="GeneTree" id="ENSGT00940000158770"/>
<dbReference type="InterPro" id="IPR002393">
    <property type="entry name" value="ANX6"/>
</dbReference>
<comment type="subcellular location">
    <subcellularLocation>
        <location evidence="2">Cytoplasm</location>
    </subcellularLocation>
    <subcellularLocation>
        <location evidence="1">Melanosome</location>
    </subcellularLocation>
</comment>
<dbReference type="FunFam" id="1.10.220.10:FF:000004">
    <property type="entry name" value="Annexin"/>
    <property type="match status" value="2"/>
</dbReference>
<evidence type="ECO:0000256" key="8">
    <source>
        <dbReference type="ARBA" id="ARBA00023302"/>
    </source>
</evidence>
<comment type="function">
    <text evidence="9">May associate with CD21. May regulate the release of Ca(2+) from intracellular stores.</text>
</comment>
<dbReference type="GO" id="GO:0005509">
    <property type="term" value="F:calcium ion binding"/>
    <property type="evidence" value="ECO:0007669"/>
    <property type="project" value="InterPro"/>
</dbReference>
<dbReference type="FunFam" id="1.10.220.10:FF:000002">
    <property type="entry name" value="Annexin"/>
    <property type="match status" value="2"/>
</dbReference>
<evidence type="ECO:0000256" key="5">
    <source>
        <dbReference type="ARBA" id="ARBA00022737"/>
    </source>
</evidence>
<evidence type="ECO:0000256" key="4">
    <source>
        <dbReference type="ARBA" id="ARBA00022490"/>
    </source>
</evidence>
<dbReference type="InterPro" id="IPR018252">
    <property type="entry name" value="Annexin_repeat_CS"/>
</dbReference>
<accession>A0AAX7VBV4</accession>
<dbReference type="PROSITE" id="PS00223">
    <property type="entry name" value="ANNEXIN_1"/>
    <property type="match status" value="6"/>
</dbReference>
<evidence type="ECO:0000256" key="6">
    <source>
        <dbReference type="ARBA" id="ARBA00022837"/>
    </source>
</evidence>
<keyword evidence="7 10" id="KW-0041">Annexin</keyword>
<evidence type="ECO:0000256" key="10">
    <source>
        <dbReference type="RuleBase" id="RU003540"/>
    </source>
</evidence>
<dbReference type="SUPFAM" id="SSF47874">
    <property type="entry name" value="Annexin"/>
    <property type="match status" value="2"/>
</dbReference>
<organism evidence="11 12">
    <name type="scientific">Astatotilapia calliptera</name>
    <name type="common">Eastern happy</name>
    <name type="synonym">Chromis callipterus</name>
    <dbReference type="NCBI Taxonomy" id="8154"/>
    <lineage>
        <taxon>Eukaryota</taxon>
        <taxon>Metazoa</taxon>
        <taxon>Chordata</taxon>
        <taxon>Craniata</taxon>
        <taxon>Vertebrata</taxon>
        <taxon>Euteleostomi</taxon>
        <taxon>Actinopterygii</taxon>
        <taxon>Neopterygii</taxon>
        <taxon>Teleostei</taxon>
        <taxon>Neoteleostei</taxon>
        <taxon>Acanthomorphata</taxon>
        <taxon>Ovalentaria</taxon>
        <taxon>Cichlomorphae</taxon>
        <taxon>Cichliformes</taxon>
        <taxon>Cichlidae</taxon>
        <taxon>African cichlids</taxon>
        <taxon>Pseudocrenilabrinae</taxon>
        <taxon>Haplochromini</taxon>
        <taxon>Astatotilapia</taxon>
    </lineage>
</organism>
<evidence type="ECO:0000256" key="2">
    <source>
        <dbReference type="ARBA" id="ARBA00004496"/>
    </source>
</evidence>
<reference evidence="11" key="3">
    <citation type="submission" date="2025-08" db="UniProtKB">
        <authorList>
            <consortium name="Ensembl"/>
        </authorList>
    </citation>
    <scope>IDENTIFICATION</scope>
</reference>
<dbReference type="FunFam" id="1.10.220.10:FF:000001">
    <property type="entry name" value="Annexin"/>
    <property type="match status" value="1"/>
</dbReference>
<dbReference type="GO" id="GO:0006816">
    <property type="term" value="P:calcium ion transport"/>
    <property type="evidence" value="ECO:0007669"/>
    <property type="project" value="TreeGrafter"/>
</dbReference>
<keyword evidence="8 10" id="KW-0111">Calcium/phospholipid-binding</keyword>
<dbReference type="GO" id="GO:0042470">
    <property type="term" value="C:melanosome"/>
    <property type="evidence" value="ECO:0007669"/>
    <property type="project" value="UniProtKB-SubCell"/>
</dbReference>
<gene>
    <name evidence="11" type="primary">ANXA6</name>
</gene>
<dbReference type="GO" id="GO:0051283">
    <property type="term" value="P:negative regulation of sequestering of calcium ion"/>
    <property type="evidence" value="ECO:0007669"/>
    <property type="project" value="TreeGrafter"/>
</dbReference>
<dbReference type="InterPro" id="IPR018502">
    <property type="entry name" value="Annexin_repeat"/>
</dbReference>
<dbReference type="PRINTS" id="PR00196">
    <property type="entry name" value="ANNEXIN"/>
</dbReference>
<dbReference type="Gene3D" id="1.10.220.10">
    <property type="entry name" value="Annexin"/>
    <property type="match status" value="8"/>
</dbReference>
<dbReference type="GO" id="GO:0005886">
    <property type="term" value="C:plasma membrane"/>
    <property type="evidence" value="ECO:0007669"/>
    <property type="project" value="TreeGrafter"/>
</dbReference>
<reference evidence="12" key="2">
    <citation type="submission" date="2023-03" db="EMBL/GenBank/DDBJ databases">
        <authorList>
            <consortium name="Wellcome Sanger Institute Data Sharing"/>
        </authorList>
    </citation>
    <scope>NUCLEOTIDE SEQUENCE [LARGE SCALE GENOMIC DNA]</scope>
</reference>
<dbReference type="Proteomes" id="UP000265100">
    <property type="component" value="Chromosome 2"/>
</dbReference>
<keyword evidence="4" id="KW-0963">Cytoplasm</keyword>
<dbReference type="PANTHER" id="PTHR10502:SF19">
    <property type="entry name" value="ANNEXIN A6"/>
    <property type="match status" value="1"/>
</dbReference>
<comment type="similarity">
    <text evidence="3 10">Belongs to the annexin family.</text>
</comment>
<evidence type="ECO:0000256" key="7">
    <source>
        <dbReference type="ARBA" id="ARBA00023216"/>
    </source>
</evidence>
<proteinExistence type="inferred from homology"/>
<dbReference type="GO" id="GO:0005634">
    <property type="term" value="C:nucleus"/>
    <property type="evidence" value="ECO:0007669"/>
    <property type="project" value="TreeGrafter"/>
</dbReference>
<dbReference type="GO" id="GO:0051560">
    <property type="term" value="P:mitochondrial calcium ion homeostasis"/>
    <property type="evidence" value="ECO:0007669"/>
    <property type="project" value="TreeGrafter"/>
</dbReference>
<dbReference type="Pfam" id="PF00191">
    <property type="entry name" value="Annexin"/>
    <property type="match status" value="7"/>
</dbReference>
<evidence type="ECO:0000256" key="3">
    <source>
        <dbReference type="ARBA" id="ARBA00007831"/>
    </source>
</evidence>
<evidence type="ECO:0000256" key="9">
    <source>
        <dbReference type="ARBA" id="ARBA00025332"/>
    </source>
</evidence>
<sequence>MFEIDLSCSLFQVFRGTITDAPDFDPTADAEALYSAMKGIGSDKEAILDLVTSRSNAQRQEIIAAYKSNFGQDLIDDLKYELTGKFERLIVSLMRTPAYHDAKEIHDAITGAGTNERCLIEVLASRNNKQIHDMVAAYKDAYGRDLEEDVIADTSGHFKKMLVVLLQGTRDESGVVDADLVQQDAQDLYAAGEEQWGTDEAKFIMILGNRSVTHLRMVFDEYEKIAEMSIEDSIKNELSGDFERLMLAVVQCIRSVPMFFAKRLYKSMKVSLVSDRLLNLLKLYEKSLYNMIKDDTSGDYKRTLLNLCGGDDDLAGEFFPEAAQIAYKMWELSAMTRVQLRPTVRPAPNFDPAADAQALRKAMKGFGTDEDAIIDIVAWRSNAQRQEIRQAFKSLLGRDLMKDLKSELSKNLERLIIGLMLTPAEFDAKMMRKAMEGAGTDEHALIEILVTRSNQEIHAMNAAYQGAYKKSLEDAIQSDTSGHFCRILVSLVQGAREEGLADVERANADAQELADACNADSDDMVMKFMSILCTRSFPHLRKVFQEFVKCSNKDIEQIIKKEMSGDVKNAFYAIVRSVKNQPSYFADRLYKAMKGLGTDDRALIRIMVSRSEIDLFNIRKEFKETHDASLHEFIQGDTSGDYRKTLLILCGGED</sequence>
<dbReference type="PRINTS" id="PR00202">
    <property type="entry name" value="ANNEXINVI"/>
</dbReference>
<reference evidence="11 12" key="1">
    <citation type="submission" date="2018-05" db="EMBL/GenBank/DDBJ databases">
        <authorList>
            <person name="Datahose"/>
        </authorList>
    </citation>
    <scope>NUCLEOTIDE SEQUENCE</scope>
</reference>
<dbReference type="InterPro" id="IPR001464">
    <property type="entry name" value="Annexin"/>
</dbReference>
<evidence type="ECO:0000256" key="1">
    <source>
        <dbReference type="ARBA" id="ARBA00004223"/>
    </source>
</evidence>
<dbReference type="FunFam" id="1.10.220.10:FF:000003">
    <property type="entry name" value="Annexin"/>
    <property type="match status" value="2"/>
</dbReference>
<dbReference type="AlphaFoldDB" id="A0AAX7VBV4"/>
<reference evidence="11" key="4">
    <citation type="submission" date="2025-09" db="UniProtKB">
        <authorList>
            <consortium name="Ensembl"/>
        </authorList>
    </citation>
    <scope>IDENTIFICATION</scope>
</reference>
<keyword evidence="5 10" id="KW-0677">Repeat</keyword>
<dbReference type="InterPro" id="IPR037104">
    <property type="entry name" value="Annexin_sf"/>
</dbReference>
<dbReference type="GO" id="GO:0012506">
    <property type="term" value="C:vesicle membrane"/>
    <property type="evidence" value="ECO:0007669"/>
    <property type="project" value="TreeGrafter"/>
</dbReference>
<keyword evidence="6 10" id="KW-0106">Calcium</keyword>
<protein>
    <recommendedName>
        <fullName evidence="10">Annexin</fullName>
    </recommendedName>
</protein>
<dbReference type="GO" id="GO:0005544">
    <property type="term" value="F:calcium-dependent phospholipid binding"/>
    <property type="evidence" value="ECO:0007669"/>
    <property type="project" value="UniProtKB-KW"/>
</dbReference>